<dbReference type="InterPro" id="IPR033985">
    <property type="entry name" value="SusD-like_N"/>
</dbReference>
<dbReference type="Pfam" id="PF14322">
    <property type="entry name" value="SusD-like_3"/>
    <property type="match status" value="1"/>
</dbReference>
<dbReference type="KEGG" id="fop:FNB79_16575"/>
<evidence type="ECO:0000256" key="4">
    <source>
        <dbReference type="ARBA" id="ARBA00023136"/>
    </source>
</evidence>
<evidence type="ECO:0000313" key="9">
    <source>
        <dbReference type="Proteomes" id="UP000319209"/>
    </source>
</evidence>
<keyword evidence="9" id="KW-1185">Reference proteome</keyword>
<feature type="domain" description="SusD-like N-terminal" evidence="7">
    <location>
        <begin position="23"/>
        <end position="205"/>
    </location>
</feature>
<dbReference type="OrthoDB" id="5694214at2"/>
<dbReference type="GO" id="GO:0009279">
    <property type="term" value="C:cell outer membrane"/>
    <property type="evidence" value="ECO:0007669"/>
    <property type="project" value="UniProtKB-SubCell"/>
</dbReference>
<protein>
    <submittedName>
        <fullName evidence="8">RagB/SusD family nutrient uptake outer membrane protein</fullName>
    </submittedName>
</protein>
<dbReference type="Proteomes" id="UP000319209">
    <property type="component" value="Chromosome"/>
</dbReference>
<evidence type="ECO:0000256" key="3">
    <source>
        <dbReference type="ARBA" id="ARBA00022729"/>
    </source>
</evidence>
<dbReference type="InterPro" id="IPR012944">
    <property type="entry name" value="SusD_RagB_dom"/>
</dbReference>
<evidence type="ECO:0000256" key="1">
    <source>
        <dbReference type="ARBA" id="ARBA00004442"/>
    </source>
</evidence>
<dbReference type="PROSITE" id="PS51257">
    <property type="entry name" value="PROKAR_LIPOPROTEIN"/>
    <property type="match status" value="1"/>
</dbReference>
<dbReference type="Gene3D" id="1.25.40.390">
    <property type="match status" value="1"/>
</dbReference>
<dbReference type="AlphaFoldDB" id="A0A516GVG6"/>
<comment type="similarity">
    <text evidence="2">Belongs to the SusD family.</text>
</comment>
<dbReference type="RefSeq" id="WP_143382424.1">
    <property type="nucleotide sequence ID" value="NZ_CP041637.1"/>
</dbReference>
<dbReference type="SUPFAM" id="SSF48452">
    <property type="entry name" value="TPR-like"/>
    <property type="match status" value="1"/>
</dbReference>
<evidence type="ECO:0000259" key="6">
    <source>
        <dbReference type="Pfam" id="PF07980"/>
    </source>
</evidence>
<evidence type="ECO:0000313" key="8">
    <source>
        <dbReference type="EMBL" id="QDO95518.1"/>
    </source>
</evidence>
<keyword evidence="5" id="KW-0998">Cell outer membrane</keyword>
<comment type="subcellular location">
    <subcellularLocation>
        <location evidence="1">Cell outer membrane</location>
    </subcellularLocation>
</comment>
<keyword evidence="4" id="KW-0472">Membrane</keyword>
<evidence type="ECO:0000259" key="7">
    <source>
        <dbReference type="Pfam" id="PF14322"/>
    </source>
</evidence>
<feature type="domain" description="RagB/SusD" evidence="6">
    <location>
        <begin position="334"/>
        <end position="492"/>
    </location>
</feature>
<evidence type="ECO:0000256" key="5">
    <source>
        <dbReference type="ARBA" id="ARBA00023237"/>
    </source>
</evidence>
<dbReference type="Pfam" id="PF07980">
    <property type="entry name" value="SusD_RagB"/>
    <property type="match status" value="1"/>
</dbReference>
<organism evidence="8 9">
    <name type="scientific">Formosa sediminum</name>
    <dbReference type="NCBI Taxonomy" id="2594004"/>
    <lineage>
        <taxon>Bacteria</taxon>
        <taxon>Pseudomonadati</taxon>
        <taxon>Bacteroidota</taxon>
        <taxon>Flavobacteriia</taxon>
        <taxon>Flavobacteriales</taxon>
        <taxon>Flavobacteriaceae</taxon>
        <taxon>Formosa</taxon>
    </lineage>
</organism>
<dbReference type="EMBL" id="CP041637">
    <property type="protein sequence ID" value="QDO95518.1"/>
    <property type="molecule type" value="Genomic_DNA"/>
</dbReference>
<name>A0A516GVG6_9FLAO</name>
<proteinExistence type="inferred from homology"/>
<accession>A0A516GVG6</accession>
<reference evidence="8 9" key="1">
    <citation type="submission" date="2019-07" db="EMBL/GenBank/DDBJ databases">
        <title>Genome sequencing for Formosa sp. PS13.</title>
        <authorList>
            <person name="Park S.-J."/>
        </authorList>
    </citation>
    <scope>NUCLEOTIDE SEQUENCE [LARGE SCALE GENOMIC DNA]</scope>
    <source>
        <strain evidence="8 9">PS13</strain>
    </source>
</reference>
<sequence length="496" mass="56497">MKKIFYLALIVLCIGTSSCEDNLDLSPSYSLNEESAITNAEEARAAINGIYETIVNTDNFSGKVFVSFASKAGFVKWSSGDYFMEYSASNETTTNIPNRWLDYFTTLNAANFAISNITDLTESQIDIDDKNALLAEAKCLRAFANIFLFWNYGHWWSSDDSNPNGIIFREESIVLDDIEIERLNVGDSYDKIFEDLDFAIENLGSFTSNRYVSKEFAKVLKAKIILYRNGYNDGITDLTDALTLIDEVLNASISGFSMQEDLAQVYQDSWDSEENLFSSYVSENDRYDNISYTYSFSMIMSFANRLPVTGNLDAGLEYGFNWFLPDPRWNIITGEARAPIEWDTQERFAFTKVARTGRYVGQLSSPQDLKYNTYFFRYPELYILKAELLARTGASVADAIAPINEMRSKRTNPILNSLNPVSQQELMDAIFKEYFLETFVENGSEYFASLRFKDSSGKLWIESIRGEPIDENHLCYPIPSVETQYNKLITQNTGLE</sequence>
<keyword evidence="3" id="KW-0732">Signal</keyword>
<gene>
    <name evidence="8" type="ORF">FNB79_16575</name>
</gene>
<dbReference type="InterPro" id="IPR011990">
    <property type="entry name" value="TPR-like_helical_dom_sf"/>
</dbReference>
<evidence type="ECO:0000256" key="2">
    <source>
        <dbReference type="ARBA" id="ARBA00006275"/>
    </source>
</evidence>